<dbReference type="Gene3D" id="3.40.50.1390">
    <property type="entry name" value="Resolvase, N-terminal catalytic domain"/>
    <property type="match status" value="1"/>
</dbReference>
<dbReference type="GO" id="GO:0000150">
    <property type="term" value="F:DNA strand exchange activity"/>
    <property type="evidence" value="ECO:0007669"/>
    <property type="project" value="InterPro"/>
</dbReference>
<dbReference type="PROSITE" id="PS51737">
    <property type="entry name" value="RECOMBINASE_DNA_BIND"/>
    <property type="match status" value="1"/>
</dbReference>
<evidence type="ECO:0000256" key="1">
    <source>
        <dbReference type="SAM" id="Coils"/>
    </source>
</evidence>
<dbReference type="Proteomes" id="UP000260721">
    <property type="component" value="Unassembled WGS sequence"/>
</dbReference>
<dbReference type="Pfam" id="PF00239">
    <property type="entry name" value="Resolvase"/>
    <property type="match status" value="1"/>
</dbReference>
<dbReference type="InterPro" id="IPR011109">
    <property type="entry name" value="DNA_bind_recombinase_dom"/>
</dbReference>
<reference evidence="3 4" key="1">
    <citation type="submission" date="2018-08" db="EMBL/GenBank/DDBJ databases">
        <title>A genome reference for cultivated species of the human gut microbiota.</title>
        <authorList>
            <person name="Zou Y."/>
            <person name="Xue W."/>
            <person name="Luo G."/>
        </authorList>
    </citation>
    <scope>NUCLEOTIDE SEQUENCE [LARGE SCALE GENOMIC DNA]</scope>
    <source>
        <strain evidence="3 4">TF08-11</strain>
    </source>
</reference>
<evidence type="ECO:0000313" key="3">
    <source>
        <dbReference type="EMBL" id="RGD74859.1"/>
    </source>
</evidence>
<organism evidence="3 4">
    <name type="scientific">Faecalicoccus pleomorphus</name>
    <dbReference type="NCBI Taxonomy" id="1323"/>
    <lineage>
        <taxon>Bacteria</taxon>
        <taxon>Bacillati</taxon>
        <taxon>Bacillota</taxon>
        <taxon>Erysipelotrichia</taxon>
        <taxon>Erysipelotrichales</taxon>
        <taxon>Erysipelotrichaceae</taxon>
        <taxon>Faecalicoccus</taxon>
    </lineage>
</organism>
<proteinExistence type="predicted"/>
<dbReference type="RefSeq" id="WP_117446803.1">
    <property type="nucleotide sequence ID" value="NZ_JBFBOW010000001.1"/>
</dbReference>
<dbReference type="InterPro" id="IPR050639">
    <property type="entry name" value="SSR_resolvase"/>
</dbReference>
<feature type="coiled-coil region" evidence="1">
    <location>
        <begin position="355"/>
        <end position="432"/>
    </location>
</feature>
<feature type="domain" description="Recombinase" evidence="2">
    <location>
        <begin position="164"/>
        <end position="295"/>
    </location>
</feature>
<dbReference type="InterPro" id="IPR036162">
    <property type="entry name" value="Resolvase-like_N_sf"/>
</dbReference>
<gene>
    <name evidence="3" type="ORF">DXC78_09480</name>
</gene>
<dbReference type="PANTHER" id="PTHR30461">
    <property type="entry name" value="DNA-INVERTASE FROM LAMBDOID PROPHAGE"/>
    <property type="match status" value="1"/>
</dbReference>
<dbReference type="InterPro" id="IPR025827">
    <property type="entry name" value="Zn_ribbon_recom_dom"/>
</dbReference>
<dbReference type="Pfam" id="PF07508">
    <property type="entry name" value="Recombinase"/>
    <property type="match status" value="1"/>
</dbReference>
<dbReference type="AlphaFoldDB" id="A0A3E3E105"/>
<dbReference type="SUPFAM" id="SSF53041">
    <property type="entry name" value="Resolvase-like"/>
    <property type="match status" value="1"/>
</dbReference>
<dbReference type="EMBL" id="QUSK01000021">
    <property type="protein sequence ID" value="RGD74859.1"/>
    <property type="molecule type" value="Genomic_DNA"/>
</dbReference>
<evidence type="ECO:0000313" key="4">
    <source>
        <dbReference type="Proteomes" id="UP000260721"/>
    </source>
</evidence>
<dbReference type="SMART" id="SM00857">
    <property type="entry name" value="Resolvase"/>
    <property type="match status" value="1"/>
</dbReference>
<protein>
    <recommendedName>
        <fullName evidence="2">Recombinase domain-containing protein</fullName>
    </recommendedName>
</protein>
<name>A0A3E3E105_9FIRM</name>
<dbReference type="InterPro" id="IPR006119">
    <property type="entry name" value="Resolv_N"/>
</dbReference>
<evidence type="ECO:0000259" key="2">
    <source>
        <dbReference type="PROSITE" id="PS51737"/>
    </source>
</evidence>
<dbReference type="InterPro" id="IPR038109">
    <property type="entry name" value="DNA_bind_recomb_sf"/>
</dbReference>
<dbReference type="GO" id="GO:0003677">
    <property type="term" value="F:DNA binding"/>
    <property type="evidence" value="ECO:0007669"/>
    <property type="project" value="InterPro"/>
</dbReference>
<sequence>MDKYLMYLRKSRSDDPNETVEQVLAKHERILQNYASAMLDQKIPEECIYREVVSGETIEDRPEIKRLFELMQSNTIKGVLVVDCQRLSRGDLIDCGTILQNFKYTNTLIVTPKKTFDLSNEYDYKSVKSELMAGSDYLDYMKTIMQRGTLQSVLEGNYLPTRTPFGYKKVKEGKRRQYLVPDPETAPYVKFIYEKILEGYSAHAIGLMLDDLGVKPFMAKYWHERTIKRILSNEVYIGCTVWNRHKVEKRIVDGKLKKVRVRQEKPLIVHDTHEPIISKEMFDSVKKLMVSKSVKVNMSKELKSPYAGLLRCKLCGRMMRYQGEKGRNVPRYDCSGIRHCRNMSTNATVVDNAIIEALKSNLEDFKIKLNKTDEEQIQTKKNMISDLKKSLDKIDQKKERIYEFLEDGTYTKEKFIERINKLEIEKKGIETSINKIGSTMPNRNEWKEKYATLNEAIDMLQNPNISAKSKNTFLKKFIKVIYYEKHERDSSAPRHGAVTHSKNVNIEIILK</sequence>
<comment type="caution">
    <text evidence="3">The sequence shown here is derived from an EMBL/GenBank/DDBJ whole genome shotgun (WGS) entry which is preliminary data.</text>
</comment>
<dbReference type="Pfam" id="PF13408">
    <property type="entry name" value="Zn_ribbon_recom"/>
    <property type="match status" value="1"/>
</dbReference>
<accession>A0A3E3E105</accession>
<dbReference type="Gene3D" id="3.90.1750.20">
    <property type="entry name" value="Putative Large Serine Recombinase, Chain B, Domain 2"/>
    <property type="match status" value="1"/>
</dbReference>
<dbReference type="PANTHER" id="PTHR30461:SF23">
    <property type="entry name" value="DNA RECOMBINASE-RELATED"/>
    <property type="match status" value="1"/>
</dbReference>
<keyword evidence="1" id="KW-0175">Coiled coil</keyword>